<comment type="caution">
    <text evidence="6">The sequence shown here is derived from an EMBL/GenBank/DDBJ whole genome shotgun (WGS) entry which is preliminary data.</text>
</comment>
<dbReference type="Gene3D" id="3.40.50.300">
    <property type="entry name" value="P-loop containing nucleotide triphosphate hydrolases"/>
    <property type="match status" value="1"/>
</dbReference>
<dbReference type="Pfam" id="PF08455">
    <property type="entry name" value="SNF2_assoc"/>
    <property type="match status" value="1"/>
</dbReference>
<evidence type="ECO:0000259" key="3">
    <source>
        <dbReference type="PROSITE" id="PS50966"/>
    </source>
</evidence>
<proteinExistence type="predicted"/>
<keyword evidence="2" id="KW-0479">Metal-binding</keyword>
<dbReference type="InterPro" id="IPR001650">
    <property type="entry name" value="Helicase_C-like"/>
</dbReference>
<dbReference type="InterPro" id="IPR007527">
    <property type="entry name" value="Znf_SWIM"/>
</dbReference>
<dbReference type="CDD" id="cd18012">
    <property type="entry name" value="DEXQc_arch_SWI2_SNF2"/>
    <property type="match status" value="1"/>
</dbReference>
<dbReference type="PROSITE" id="PS51192">
    <property type="entry name" value="HELICASE_ATP_BIND_1"/>
    <property type="match status" value="1"/>
</dbReference>
<organism evidence="6 7">
    <name type="scientific">Sedimentibacter acidaminivorans</name>
    <dbReference type="NCBI Taxonomy" id="913099"/>
    <lineage>
        <taxon>Bacteria</taxon>
        <taxon>Bacillati</taxon>
        <taxon>Bacillota</taxon>
        <taxon>Tissierellia</taxon>
        <taxon>Sedimentibacter</taxon>
    </lineage>
</organism>
<dbReference type="InterPro" id="IPR013663">
    <property type="entry name" value="Helicase_SWF/SNF/SWI_bac"/>
</dbReference>
<keyword evidence="7" id="KW-1185">Reference proteome</keyword>
<keyword evidence="6" id="KW-0547">Nucleotide-binding</keyword>
<gene>
    <name evidence="6" type="ORF">J2Z76_002258</name>
</gene>
<dbReference type="Pfam" id="PF04434">
    <property type="entry name" value="SWIM"/>
    <property type="match status" value="1"/>
</dbReference>
<dbReference type="Proteomes" id="UP001519342">
    <property type="component" value="Unassembled WGS sequence"/>
</dbReference>
<reference evidence="6 7" key="1">
    <citation type="submission" date="2021-03" db="EMBL/GenBank/DDBJ databases">
        <title>Genomic Encyclopedia of Type Strains, Phase IV (KMG-IV): sequencing the most valuable type-strain genomes for metagenomic binning, comparative biology and taxonomic classification.</title>
        <authorList>
            <person name="Goeker M."/>
        </authorList>
    </citation>
    <scope>NUCLEOTIDE SEQUENCE [LARGE SCALE GENOMIC DNA]</scope>
    <source>
        <strain evidence="6 7">DSM 24004</strain>
    </source>
</reference>
<evidence type="ECO:0000259" key="5">
    <source>
        <dbReference type="PROSITE" id="PS51194"/>
    </source>
</evidence>
<feature type="domain" description="Helicase ATP-binding" evidence="4">
    <location>
        <begin position="648"/>
        <end position="811"/>
    </location>
</feature>
<protein>
    <submittedName>
        <fullName evidence="6">SNF2 family DNA or RNA helicase</fullName>
    </submittedName>
</protein>
<keyword evidence="6" id="KW-0067">ATP-binding</keyword>
<dbReference type="EMBL" id="JAGGKS010000006">
    <property type="protein sequence ID" value="MBP1926393.1"/>
    <property type="molecule type" value="Genomic_DNA"/>
</dbReference>
<dbReference type="InterPro" id="IPR000330">
    <property type="entry name" value="SNF2_N"/>
</dbReference>
<keyword evidence="2" id="KW-0862">Zinc</keyword>
<evidence type="ECO:0000259" key="4">
    <source>
        <dbReference type="PROSITE" id="PS51192"/>
    </source>
</evidence>
<dbReference type="GO" id="GO:0004386">
    <property type="term" value="F:helicase activity"/>
    <property type="evidence" value="ECO:0007669"/>
    <property type="project" value="UniProtKB-KW"/>
</dbReference>
<dbReference type="CDD" id="cd18793">
    <property type="entry name" value="SF2_C_SNF"/>
    <property type="match status" value="1"/>
</dbReference>
<dbReference type="PANTHER" id="PTHR10799">
    <property type="entry name" value="SNF2/RAD54 HELICASE FAMILY"/>
    <property type="match status" value="1"/>
</dbReference>
<dbReference type="SUPFAM" id="SSF52540">
    <property type="entry name" value="P-loop containing nucleoside triphosphate hydrolases"/>
    <property type="match status" value="2"/>
</dbReference>
<evidence type="ECO:0000313" key="7">
    <source>
        <dbReference type="Proteomes" id="UP001519342"/>
    </source>
</evidence>
<dbReference type="Pfam" id="PF00176">
    <property type="entry name" value="SNF2-rel_dom"/>
    <property type="match status" value="1"/>
</dbReference>
<name>A0ABS4GFC4_9FIRM</name>
<evidence type="ECO:0000256" key="1">
    <source>
        <dbReference type="ARBA" id="ARBA00022801"/>
    </source>
</evidence>
<sequence length="1100" mass="127381">MEKVKFNINDIRGFATNPKTFAKGLDYYNKNLVSHINYKRKYDPTLEEQINIYSTKVKGHYYSSYDISITIDSDGDIADFECNCPAFLESSGGCKHIIATMLKLYHKHDSRQVSFVTNLDLLRQSRTQSTIHNHQLEDLISIFEKKITESVKNEFNEGSIYLKPILFISEKDAISIEFTIGDNRQYVVKDAYTLANCIKNNTYVKYGKSLEFNHEVSKFEKNSQPVAIFLRDEAETYRQIIAKTQGTFNSFNISGRYFKILPFSIDSFFDLFENQTLECNGYNYKYDTITFKNKDPEVEFYIKEEEEKYYFTTDLFITFMCSSKNYTYIISGDSLYRCSKEFTNIVLAAVNKIMVQPSKTIKLSNDYMGKFCSAVIPQISKYAKVTSEFELIDNFKIQPLSTNIYLDTNSQGFIYANIVFNYGDIEINPLRKSTTDNSIARDLVEEAKVEAAIENAGFRKTSVKYSMTDENNIYEFLTSGINILTKLSEVNVSDDFKKINIRYPKSMSMGVRLKSNLIEIDIDKLEFDPAELKDILSTYKRRKKYFRLKDGSFLNLDNDYFSTMEKLVDDLNISSEELESGHIQIPKYRSLYLDSLIKNNSWVEAQREQNFKDMIRNIKESDETNFEIPSELNHILRNYQKTGYKWLKTLSMYSLGGILADDMGLGKTLQIISLLLSENNNSVIDKKPSIVVCPTSLVYNWKSEVEKFSPNITTLIISGVATQRSQLISRINNYDLIFTSYDLLKRDIELYVNTEFKYCILDEAQYIKNSKTQNAKAVKLIKSDVRFALTGTPIENSLADLWSIFDFIMPRFLLSYNKFKDKYEIPIVKSDDKDLLNRLHKQITPFILRRLKKDVLKELPNKIETVSYAHMENTQRKLYTAEIMKLQEEFNNEVSEHGYEKSQIKILAMLTRLRQICCHPSLCFENYKGSSAKLDLCMEIITNSIETNHKVLIFSQFTSMLKIIEHQLQSMSIDYYKLTGSTKSEERLELANRFNSNNVPVFLISLKAGGTGLNLTGADVVIHFDPWWNISAQNQATDRTHRIGQENKVQVFKLIANDSIEEKIEKLQQNKKDLAESVIQKGEVIINTLSRDEINNLFKL</sequence>
<dbReference type="SMART" id="SM00487">
    <property type="entry name" value="DEXDc"/>
    <property type="match status" value="1"/>
</dbReference>
<dbReference type="InterPro" id="IPR049730">
    <property type="entry name" value="SNF2/RAD54-like_C"/>
</dbReference>
<dbReference type="InterPro" id="IPR038718">
    <property type="entry name" value="SNF2-like_sf"/>
</dbReference>
<keyword evidence="6" id="KW-0347">Helicase</keyword>
<evidence type="ECO:0000256" key="2">
    <source>
        <dbReference type="PROSITE-ProRule" id="PRU00325"/>
    </source>
</evidence>
<dbReference type="InterPro" id="IPR027417">
    <property type="entry name" value="P-loop_NTPase"/>
</dbReference>
<dbReference type="SMART" id="SM00490">
    <property type="entry name" value="HELICc"/>
    <property type="match status" value="1"/>
</dbReference>
<keyword evidence="1" id="KW-0378">Hydrolase</keyword>
<dbReference type="PROSITE" id="PS50966">
    <property type="entry name" value="ZF_SWIM"/>
    <property type="match status" value="1"/>
</dbReference>
<accession>A0ABS4GFC4</accession>
<evidence type="ECO:0000313" key="6">
    <source>
        <dbReference type="EMBL" id="MBP1926393.1"/>
    </source>
</evidence>
<dbReference type="RefSeq" id="WP_209512125.1">
    <property type="nucleotide sequence ID" value="NZ_JAGGKS010000006.1"/>
</dbReference>
<dbReference type="PROSITE" id="PS51194">
    <property type="entry name" value="HELICASE_CTER"/>
    <property type="match status" value="1"/>
</dbReference>
<keyword evidence="2" id="KW-0863">Zinc-finger</keyword>
<dbReference type="Gene3D" id="3.40.50.10810">
    <property type="entry name" value="Tandem AAA-ATPase domain"/>
    <property type="match status" value="1"/>
</dbReference>
<feature type="domain" description="Helicase C-terminal" evidence="5">
    <location>
        <begin position="933"/>
        <end position="1085"/>
    </location>
</feature>
<dbReference type="InterPro" id="IPR014001">
    <property type="entry name" value="Helicase_ATP-bd"/>
</dbReference>
<feature type="domain" description="SWIM-type" evidence="3">
    <location>
        <begin position="67"/>
        <end position="105"/>
    </location>
</feature>
<dbReference type="Pfam" id="PF00271">
    <property type="entry name" value="Helicase_C"/>
    <property type="match status" value="1"/>
</dbReference>